<reference evidence="6" key="1">
    <citation type="submission" date="2020-02" db="EMBL/GenBank/DDBJ databases">
        <authorList>
            <person name="Scholz U."/>
            <person name="Mascher M."/>
            <person name="Fiebig A."/>
        </authorList>
    </citation>
    <scope>NUCLEOTIDE SEQUENCE</scope>
</reference>
<gene>
    <name evidence="6" type="ORF">SI8410_06008337</name>
</gene>
<dbReference type="OrthoDB" id="665742at2759"/>
<accession>A0A7I8KJQ1</accession>
<dbReference type="GO" id="GO:0008289">
    <property type="term" value="F:lipid binding"/>
    <property type="evidence" value="ECO:0007669"/>
    <property type="project" value="UniProtKB-KW"/>
</dbReference>
<evidence type="ECO:0000313" key="6">
    <source>
        <dbReference type="EMBL" id="CAA7397672.1"/>
    </source>
</evidence>
<keyword evidence="7" id="KW-1185">Reference proteome</keyword>
<dbReference type="PANTHER" id="PTHR33214">
    <property type="entry name" value="BIFUNCTIONAL INHIBITOR/LIPID-TRANSFER PROTEIN/SEED STORAGE 2S ALBUMIN SUPERFAMILY PROTEIN"/>
    <property type="match status" value="1"/>
</dbReference>
<evidence type="ECO:0000256" key="4">
    <source>
        <dbReference type="SAM" id="SignalP"/>
    </source>
</evidence>
<dbReference type="AlphaFoldDB" id="A0A7I8KJQ1"/>
<feature type="domain" description="Bifunctional inhibitor/plant lipid transfer protein/seed storage helical" evidence="5">
    <location>
        <begin position="32"/>
        <end position="97"/>
    </location>
</feature>
<dbReference type="Proteomes" id="UP000663760">
    <property type="component" value="Chromosome 6"/>
</dbReference>
<dbReference type="Pfam" id="PF00234">
    <property type="entry name" value="Tryp_alpha_amyl"/>
    <property type="match status" value="1"/>
</dbReference>
<protein>
    <recommendedName>
        <fullName evidence="5">Bifunctional inhibitor/plant lipid transfer protein/seed storage helical domain-containing protein</fullName>
    </recommendedName>
</protein>
<evidence type="ECO:0000259" key="5">
    <source>
        <dbReference type="SMART" id="SM00499"/>
    </source>
</evidence>
<dbReference type="CDD" id="cd01959">
    <property type="entry name" value="nsLTP2"/>
    <property type="match status" value="1"/>
</dbReference>
<evidence type="ECO:0000256" key="1">
    <source>
        <dbReference type="ARBA" id="ARBA00009707"/>
    </source>
</evidence>
<dbReference type="GO" id="GO:0006869">
    <property type="term" value="P:lipid transport"/>
    <property type="evidence" value="ECO:0007669"/>
    <property type="project" value="InterPro"/>
</dbReference>
<organism evidence="6 7">
    <name type="scientific">Spirodela intermedia</name>
    <name type="common">Intermediate duckweed</name>
    <dbReference type="NCBI Taxonomy" id="51605"/>
    <lineage>
        <taxon>Eukaryota</taxon>
        <taxon>Viridiplantae</taxon>
        <taxon>Streptophyta</taxon>
        <taxon>Embryophyta</taxon>
        <taxon>Tracheophyta</taxon>
        <taxon>Spermatophyta</taxon>
        <taxon>Magnoliopsida</taxon>
        <taxon>Liliopsida</taxon>
        <taxon>Araceae</taxon>
        <taxon>Lemnoideae</taxon>
        <taxon>Spirodela</taxon>
    </lineage>
</organism>
<dbReference type="SUPFAM" id="SSF47699">
    <property type="entry name" value="Bifunctional inhibitor/lipid-transfer protein/seed storage 2S albumin"/>
    <property type="match status" value="1"/>
</dbReference>
<dbReference type="Gene3D" id="1.10.110.10">
    <property type="entry name" value="Plant lipid-transfer and hydrophobic proteins"/>
    <property type="match status" value="1"/>
</dbReference>
<dbReference type="InterPro" id="IPR036312">
    <property type="entry name" value="Bifun_inhib/LTP/seed_sf"/>
</dbReference>
<dbReference type="SMART" id="SM00499">
    <property type="entry name" value="AAI"/>
    <property type="match status" value="1"/>
</dbReference>
<name>A0A7I8KJQ1_SPIIN</name>
<evidence type="ECO:0000256" key="3">
    <source>
        <dbReference type="ARBA" id="ARBA00023121"/>
    </source>
</evidence>
<keyword evidence="4" id="KW-0732">Signal</keyword>
<evidence type="ECO:0000313" key="7">
    <source>
        <dbReference type="Proteomes" id="UP000663760"/>
    </source>
</evidence>
<keyword evidence="2" id="KW-0813">Transport</keyword>
<proteinExistence type="inferred from homology"/>
<dbReference type="InterPro" id="IPR033872">
    <property type="entry name" value="nsLTP2"/>
</dbReference>
<dbReference type="EMBL" id="LR746269">
    <property type="protein sequence ID" value="CAA7397672.1"/>
    <property type="molecule type" value="Genomic_DNA"/>
</dbReference>
<feature type="signal peptide" evidence="4">
    <location>
        <begin position="1"/>
        <end position="29"/>
    </location>
</feature>
<sequence>MKAFFSSGGAAAVMLLFLLLAVRAPPAESVRCHPLHLLPCFGAIFYSRPPSSKCCAQLREQQPCFCQYKRDPILMSYANSRNGRRVASTCGVHNTRC</sequence>
<feature type="chain" id="PRO_5029835999" description="Bifunctional inhibitor/plant lipid transfer protein/seed storage helical domain-containing protein" evidence="4">
    <location>
        <begin position="30"/>
        <end position="97"/>
    </location>
</feature>
<comment type="similarity">
    <text evidence="1">Belongs to the plant LTP family. B11E subfamily.</text>
</comment>
<evidence type="ECO:0000256" key="2">
    <source>
        <dbReference type="ARBA" id="ARBA00022448"/>
    </source>
</evidence>
<keyword evidence="3" id="KW-0446">Lipid-binding</keyword>
<dbReference type="PANTHER" id="PTHR33214:SF69">
    <property type="entry name" value="BIFUNCTIONAL INHIBITOR_LIPID-TRANSFER PROTEIN_SEED STORAGE 2S ALBUMIN SUPERFAMILY PROTEIN"/>
    <property type="match status" value="1"/>
</dbReference>
<dbReference type="InterPro" id="IPR016140">
    <property type="entry name" value="Bifunc_inhib/LTP/seed_store"/>
</dbReference>